<dbReference type="AlphaFoldDB" id="A0A0R2HAV8"/>
<comment type="subcellular location">
    <subcellularLocation>
        <location evidence="4">Cytoplasm</location>
    </subcellularLocation>
</comment>
<dbReference type="GO" id="GO:0017136">
    <property type="term" value="F:histone deacetylase activity, NAD-dependent"/>
    <property type="evidence" value="ECO:0007669"/>
    <property type="project" value="TreeGrafter"/>
</dbReference>
<evidence type="ECO:0000256" key="1">
    <source>
        <dbReference type="ARBA" id="ARBA00022490"/>
    </source>
</evidence>
<keyword evidence="4 5" id="KW-0479">Metal-binding</keyword>
<feature type="binding site" evidence="4">
    <location>
        <position position="109"/>
    </location>
    <ligand>
        <name>nicotinamide</name>
        <dbReference type="ChEBI" id="CHEBI:17154"/>
    </ligand>
</feature>
<gene>
    <name evidence="4" type="primary">cobB</name>
    <name evidence="7" type="ORF">IV49_GL000933</name>
</gene>
<dbReference type="InterPro" id="IPR050134">
    <property type="entry name" value="NAD-dep_sirtuin_deacylases"/>
</dbReference>
<dbReference type="GO" id="GO:0005737">
    <property type="term" value="C:cytoplasm"/>
    <property type="evidence" value="ECO:0007669"/>
    <property type="project" value="UniProtKB-SubCell"/>
</dbReference>
<evidence type="ECO:0000313" key="7">
    <source>
        <dbReference type="EMBL" id="KRN49624.1"/>
    </source>
</evidence>
<evidence type="ECO:0000256" key="3">
    <source>
        <dbReference type="ARBA" id="ARBA00023027"/>
    </source>
</evidence>
<evidence type="ECO:0000256" key="2">
    <source>
        <dbReference type="ARBA" id="ARBA00022679"/>
    </source>
</evidence>
<keyword evidence="8" id="KW-1185">Reference proteome</keyword>
<evidence type="ECO:0000256" key="5">
    <source>
        <dbReference type="PROSITE-ProRule" id="PRU00236"/>
    </source>
</evidence>
<reference evidence="7 8" key="1">
    <citation type="journal article" date="2015" name="Genome Announc.">
        <title>Expanding the biotechnology potential of lactobacilli through comparative genomics of 213 strains and associated genera.</title>
        <authorList>
            <person name="Sun Z."/>
            <person name="Harris H.M."/>
            <person name="McCann A."/>
            <person name="Guo C."/>
            <person name="Argimon S."/>
            <person name="Zhang W."/>
            <person name="Yang X."/>
            <person name="Jeffery I.B."/>
            <person name="Cooney J.C."/>
            <person name="Kagawa T.F."/>
            <person name="Liu W."/>
            <person name="Song Y."/>
            <person name="Salvetti E."/>
            <person name="Wrobel A."/>
            <person name="Rasinkangas P."/>
            <person name="Parkhill J."/>
            <person name="Rea M.C."/>
            <person name="O'Sullivan O."/>
            <person name="Ritari J."/>
            <person name="Douillard F.P."/>
            <person name="Paul Ross R."/>
            <person name="Yang R."/>
            <person name="Briner A.E."/>
            <person name="Felis G.E."/>
            <person name="de Vos W.M."/>
            <person name="Barrangou R."/>
            <person name="Klaenhammer T.R."/>
            <person name="Caufield P.W."/>
            <person name="Cui Y."/>
            <person name="Zhang H."/>
            <person name="O'Toole P.W."/>
        </authorList>
    </citation>
    <scope>NUCLEOTIDE SEQUENCE [LARGE SCALE GENOMIC DNA]</scope>
    <source>
        <strain evidence="7 8">DSM 20405</strain>
    </source>
</reference>
<name>A0A0R2HAV8_9FIRM</name>
<feature type="binding site" evidence="4 5">
    <location>
        <position position="132"/>
    </location>
    <ligand>
        <name>Zn(2+)</name>
        <dbReference type="ChEBI" id="CHEBI:29105"/>
    </ligand>
</feature>
<dbReference type="PROSITE" id="PS50305">
    <property type="entry name" value="SIRTUIN"/>
    <property type="match status" value="1"/>
</dbReference>
<dbReference type="SUPFAM" id="SSF52467">
    <property type="entry name" value="DHS-like NAD/FAD-binding domain"/>
    <property type="match status" value="1"/>
</dbReference>
<keyword evidence="3 4" id="KW-0520">NAD</keyword>
<keyword evidence="4 5" id="KW-0862">Zinc</keyword>
<dbReference type="GO" id="GO:0070403">
    <property type="term" value="F:NAD+ binding"/>
    <property type="evidence" value="ECO:0007669"/>
    <property type="project" value="UniProtKB-UniRule"/>
</dbReference>
<dbReference type="PANTHER" id="PTHR11085">
    <property type="entry name" value="NAD-DEPENDENT PROTEIN DEACYLASE SIRTUIN-5, MITOCHONDRIAL-RELATED"/>
    <property type="match status" value="1"/>
</dbReference>
<keyword evidence="2 4" id="KW-0808">Transferase</keyword>
<dbReference type="GO" id="GO:0008270">
    <property type="term" value="F:zinc ion binding"/>
    <property type="evidence" value="ECO:0007669"/>
    <property type="project" value="UniProtKB-UniRule"/>
</dbReference>
<dbReference type="EMBL" id="JQBL01000024">
    <property type="protein sequence ID" value="KRN49624.1"/>
    <property type="molecule type" value="Genomic_DNA"/>
</dbReference>
<dbReference type="NCBIfam" id="NF001752">
    <property type="entry name" value="PRK00481.1-1"/>
    <property type="match status" value="1"/>
</dbReference>
<keyword evidence="1 4" id="KW-0963">Cytoplasm</keyword>
<dbReference type="Pfam" id="PF02146">
    <property type="entry name" value="SIR2"/>
    <property type="match status" value="1"/>
</dbReference>
<feature type="binding site" evidence="4">
    <location>
        <position position="216"/>
    </location>
    <ligand>
        <name>NAD(+)</name>
        <dbReference type="ChEBI" id="CHEBI:57540"/>
    </ligand>
</feature>
<feature type="binding site" evidence="4 5">
    <location>
        <position position="135"/>
    </location>
    <ligand>
        <name>Zn(2+)</name>
        <dbReference type="ChEBI" id="CHEBI:29105"/>
    </ligand>
</feature>
<comment type="cofactor">
    <cofactor evidence="4">
        <name>Zn(2+)</name>
        <dbReference type="ChEBI" id="CHEBI:29105"/>
    </cofactor>
    <text evidence="4">Binds 1 zinc ion per subunit.</text>
</comment>
<dbReference type="RefSeq" id="WP_029073030.1">
    <property type="nucleotide sequence ID" value="NZ_JNKN01000016.1"/>
</dbReference>
<evidence type="ECO:0000256" key="4">
    <source>
        <dbReference type="HAMAP-Rule" id="MF_01968"/>
    </source>
</evidence>
<dbReference type="InterPro" id="IPR003000">
    <property type="entry name" value="Sirtuin"/>
</dbReference>
<organism evidence="7 8">
    <name type="scientific">Kandleria vitulina DSM 20405</name>
    <dbReference type="NCBI Taxonomy" id="1410657"/>
    <lineage>
        <taxon>Bacteria</taxon>
        <taxon>Bacillati</taxon>
        <taxon>Bacillota</taxon>
        <taxon>Erysipelotrichia</taxon>
        <taxon>Erysipelotrichales</taxon>
        <taxon>Coprobacillaceae</taxon>
        <taxon>Kandleria</taxon>
    </lineage>
</organism>
<feature type="binding site" evidence="4">
    <location>
        <position position="35"/>
    </location>
    <ligand>
        <name>NAD(+)</name>
        <dbReference type="ChEBI" id="CHEBI:57540"/>
    </ligand>
</feature>
<feature type="binding site" evidence="4">
    <location>
        <position position="234"/>
    </location>
    <ligand>
        <name>NAD(+)</name>
        <dbReference type="ChEBI" id="CHEBI:57540"/>
    </ligand>
</feature>
<dbReference type="InterPro" id="IPR026591">
    <property type="entry name" value="Sirtuin_cat_small_dom_sf"/>
</dbReference>
<feature type="binding site" evidence="4">
    <location>
        <position position="109"/>
    </location>
    <ligand>
        <name>NAD(+)</name>
        <dbReference type="ChEBI" id="CHEBI:57540"/>
    </ligand>
</feature>
<sequence length="245" mass="27394">MDKYEQLEEIIKTSSHIVFFGGAGVSTESGIPDFRSADGLYNTKDVQFEGYAPEYLLSHDCLFNESKVFFEYYRQKLDTRNIKPNKAHSVLALMEKKGKLDGIITQNIDGLHQKAGSHKVWEIHGSTLNNYCSRCGKTYPSDYIFNTSGLPICGCGGLIRPDVTMYGEALPEDAWTQAIRLIKQADCLIVGGTSLSVYPAANLVTYFKGKHLVMINRDQTPYDYKADLVIHDSIGKVFGEIEKSL</sequence>
<comment type="caution">
    <text evidence="7">The sequence shown here is derived from an EMBL/GenBank/DDBJ whole genome shotgun (WGS) entry which is preliminary data.</text>
</comment>
<comment type="catalytic activity">
    <reaction evidence="4">
        <text>N(6)-acetyl-L-lysyl-[protein] + NAD(+) + H2O = 2''-O-acetyl-ADP-D-ribose + nicotinamide + L-lysyl-[protein]</text>
        <dbReference type="Rhea" id="RHEA:43636"/>
        <dbReference type="Rhea" id="RHEA-COMP:9752"/>
        <dbReference type="Rhea" id="RHEA-COMP:10731"/>
        <dbReference type="ChEBI" id="CHEBI:15377"/>
        <dbReference type="ChEBI" id="CHEBI:17154"/>
        <dbReference type="ChEBI" id="CHEBI:29969"/>
        <dbReference type="ChEBI" id="CHEBI:57540"/>
        <dbReference type="ChEBI" id="CHEBI:61930"/>
        <dbReference type="ChEBI" id="CHEBI:83767"/>
        <dbReference type="EC" id="2.3.1.286"/>
    </reaction>
</comment>
<feature type="domain" description="Deacetylase sirtuin-type" evidence="6">
    <location>
        <begin position="1"/>
        <end position="245"/>
    </location>
</feature>
<feature type="binding site" evidence="4">
    <location>
        <position position="27"/>
    </location>
    <ligand>
        <name>NAD(+)</name>
        <dbReference type="ChEBI" id="CHEBI:57540"/>
    </ligand>
</feature>
<comment type="caution">
    <text evidence="4">Lacks conserved residue(s) required for the propagation of feature annotation.</text>
</comment>
<feature type="binding site" evidence="4">
    <location>
        <position position="34"/>
    </location>
    <ligand>
        <name>NAD(+)</name>
        <dbReference type="ChEBI" id="CHEBI:57540"/>
    </ligand>
</feature>
<proteinExistence type="inferred from homology"/>
<feature type="binding site" evidence="4">
    <location>
        <position position="108"/>
    </location>
    <ligand>
        <name>NAD(+)</name>
        <dbReference type="ChEBI" id="CHEBI:57540"/>
    </ligand>
</feature>
<feature type="binding site" evidence="4 5">
    <location>
        <position position="155"/>
    </location>
    <ligand>
        <name>Zn(2+)</name>
        <dbReference type="ChEBI" id="CHEBI:29105"/>
    </ligand>
</feature>
<comment type="similarity">
    <text evidence="4">Belongs to the sirtuin family. Class U subfamily.</text>
</comment>
<dbReference type="InterPro" id="IPR029035">
    <property type="entry name" value="DHS-like_NAD/FAD-binding_dom"/>
</dbReference>
<feature type="binding site" evidence="4 5">
    <location>
        <position position="153"/>
    </location>
    <ligand>
        <name>Zn(2+)</name>
        <dbReference type="ChEBI" id="CHEBI:29105"/>
    </ligand>
</feature>
<dbReference type="Gene3D" id="3.40.50.1220">
    <property type="entry name" value="TPP-binding domain"/>
    <property type="match status" value="1"/>
</dbReference>
<dbReference type="EC" id="2.3.1.286" evidence="4"/>
<feature type="binding site" evidence="4">
    <location>
        <position position="106"/>
    </location>
    <ligand>
        <name>NAD(+)</name>
        <dbReference type="ChEBI" id="CHEBI:57540"/>
    </ligand>
</feature>
<protein>
    <recommendedName>
        <fullName evidence="4">NAD-dependent protein deacetylase</fullName>
        <ecNumber evidence="4">2.3.1.286</ecNumber>
    </recommendedName>
    <alternativeName>
        <fullName evidence="4">Regulatory protein SIR2 homolog</fullName>
    </alternativeName>
</protein>
<dbReference type="PATRIC" id="fig|1410657.5.peg.971"/>
<dbReference type="Proteomes" id="UP000051841">
    <property type="component" value="Unassembled WGS sequence"/>
</dbReference>
<feature type="binding site" evidence="4">
    <location>
        <position position="194"/>
    </location>
    <ligand>
        <name>NAD(+)</name>
        <dbReference type="ChEBI" id="CHEBI:57540"/>
    </ligand>
</feature>
<evidence type="ECO:0000313" key="8">
    <source>
        <dbReference type="Proteomes" id="UP000051841"/>
    </source>
</evidence>
<dbReference type="PANTHER" id="PTHR11085:SF4">
    <property type="entry name" value="NAD-DEPENDENT PROTEIN DEACYLASE"/>
    <property type="match status" value="1"/>
</dbReference>
<feature type="binding site" evidence="4">
    <location>
        <position position="23"/>
    </location>
    <ligand>
        <name>NAD(+)</name>
        <dbReference type="ChEBI" id="CHEBI:57540"/>
    </ligand>
</feature>
<dbReference type="HAMAP" id="MF_01968">
    <property type="entry name" value="Sirtuin_ClassU"/>
    <property type="match status" value="1"/>
</dbReference>
<dbReference type="Gene3D" id="3.30.1600.10">
    <property type="entry name" value="SIR2/SIRT2 'Small Domain"/>
    <property type="match status" value="1"/>
</dbReference>
<dbReference type="InterPro" id="IPR026590">
    <property type="entry name" value="Ssirtuin_cat_dom"/>
</dbReference>
<feature type="active site" description="Proton acceptor" evidence="4 5">
    <location>
        <position position="124"/>
    </location>
</feature>
<accession>A0A0R2HAV8</accession>
<feature type="binding site" evidence="4">
    <location>
        <position position="193"/>
    </location>
    <ligand>
        <name>NAD(+)</name>
        <dbReference type="ChEBI" id="CHEBI:57540"/>
    </ligand>
</feature>
<feature type="binding site" evidence="4">
    <location>
        <position position="34"/>
    </location>
    <ligand>
        <name>nicotinamide</name>
        <dbReference type="ChEBI" id="CHEBI:17154"/>
    </ligand>
</feature>
<feature type="binding site" evidence="4">
    <location>
        <position position="124"/>
    </location>
    <ligand>
        <name>NAD(+)</name>
        <dbReference type="ChEBI" id="CHEBI:57540"/>
    </ligand>
</feature>
<comment type="function">
    <text evidence="4">NAD-dependent protein deacetylase which modulates the activities of several enzymes which are inactive in their acetylated form.</text>
</comment>
<evidence type="ECO:0000259" key="6">
    <source>
        <dbReference type="PROSITE" id="PS50305"/>
    </source>
</evidence>
<feature type="binding site" evidence="4">
    <location>
        <position position="108"/>
    </location>
    <ligand>
        <name>nicotinamide</name>
        <dbReference type="ChEBI" id="CHEBI:17154"/>
    </ligand>
</feature>
<dbReference type="InterPro" id="IPR028628">
    <property type="entry name" value="Sirtuin_class_U"/>
</dbReference>